<dbReference type="Proteomes" id="UP001221898">
    <property type="component" value="Unassembled WGS sequence"/>
</dbReference>
<dbReference type="EMBL" id="JAINUG010000685">
    <property type="protein sequence ID" value="KAJ8362359.1"/>
    <property type="molecule type" value="Genomic_DNA"/>
</dbReference>
<feature type="signal peptide" evidence="1">
    <location>
        <begin position="1"/>
        <end position="24"/>
    </location>
</feature>
<accession>A0AAD7VZF3</accession>
<comment type="caution">
    <text evidence="2">The sequence shown here is derived from an EMBL/GenBank/DDBJ whole genome shotgun (WGS) entry which is preliminary data.</text>
</comment>
<reference evidence="2" key="1">
    <citation type="journal article" date="2023" name="Science">
        <title>Genome structures resolve the early diversification of teleost fishes.</title>
        <authorList>
            <person name="Parey E."/>
            <person name="Louis A."/>
            <person name="Montfort J."/>
            <person name="Bouchez O."/>
            <person name="Roques C."/>
            <person name="Iampietro C."/>
            <person name="Lluch J."/>
            <person name="Castinel A."/>
            <person name="Donnadieu C."/>
            <person name="Desvignes T."/>
            <person name="Floi Bucao C."/>
            <person name="Jouanno E."/>
            <person name="Wen M."/>
            <person name="Mejri S."/>
            <person name="Dirks R."/>
            <person name="Jansen H."/>
            <person name="Henkel C."/>
            <person name="Chen W.J."/>
            <person name="Zahm M."/>
            <person name="Cabau C."/>
            <person name="Klopp C."/>
            <person name="Thompson A.W."/>
            <person name="Robinson-Rechavi M."/>
            <person name="Braasch I."/>
            <person name="Lecointre G."/>
            <person name="Bobe J."/>
            <person name="Postlethwait J.H."/>
            <person name="Berthelot C."/>
            <person name="Roest Crollius H."/>
            <person name="Guiguen Y."/>
        </authorList>
    </citation>
    <scope>NUCLEOTIDE SEQUENCE</scope>
    <source>
        <strain evidence="2">NC1722</strain>
    </source>
</reference>
<protein>
    <submittedName>
        <fullName evidence="2">Uncharacterized protein</fullName>
    </submittedName>
</protein>
<feature type="chain" id="PRO_5042111782" evidence="1">
    <location>
        <begin position="25"/>
        <end position="102"/>
    </location>
</feature>
<keyword evidence="1" id="KW-0732">Signal</keyword>
<evidence type="ECO:0000313" key="3">
    <source>
        <dbReference type="Proteomes" id="UP001221898"/>
    </source>
</evidence>
<sequence length="102" mass="11464">MDSNICLLYGIILVTAVNFRGTESHKSECDSAEFWNSDADQCVPCSTCKQFPKTPSCDTCTVSDETSYAWKMAAITRGEEPYVSLSRRLQDHCIKYNHLSRG</sequence>
<gene>
    <name evidence="2" type="ORF">AAFF_G00378290</name>
</gene>
<proteinExistence type="predicted"/>
<dbReference type="Gene3D" id="4.10.400.20">
    <property type="match status" value="1"/>
</dbReference>
<evidence type="ECO:0000256" key="1">
    <source>
        <dbReference type="SAM" id="SignalP"/>
    </source>
</evidence>
<keyword evidence="3" id="KW-1185">Reference proteome</keyword>
<evidence type="ECO:0000313" key="2">
    <source>
        <dbReference type="EMBL" id="KAJ8362359.1"/>
    </source>
</evidence>
<dbReference type="AlphaFoldDB" id="A0AAD7VZF3"/>
<organism evidence="2 3">
    <name type="scientific">Aldrovandia affinis</name>
    <dbReference type="NCBI Taxonomy" id="143900"/>
    <lineage>
        <taxon>Eukaryota</taxon>
        <taxon>Metazoa</taxon>
        <taxon>Chordata</taxon>
        <taxon>Craniata</taxon>
        <taxon>Vertebrata</taxon>
        <taxon>Euteleostomi</taxon>
        <taxon>Actinopterygii</taxon>
        <taxon>Neopterygii</taxon>
        <taxon>Teleostei</taxon>
        <taxon>Notacanthiformes</taxon>
        <taxon>Halosauridae</taxon>
        <taxon>Aldrovandia</taxon>
    </lineage>
</organism>
<name>A0AAD7VZF3_9TELE</name>